<protein>
    <recommendedName>
        <fullName evidence="3">Transmembrane protein</fullName>
    </recommendedName>
</protein>
<name>C6K3W9_LEPSE</name>
<keyword evidence="1" id="KW-0472">Membrane</keyword>
<organism evidence="2">
    <name type="scientific">Leptomonas seymouri</name>
    <dbReference type="NCBI Taxonomy" id="5684"/>
    <lineage>
        <taxon>Eukaryota</taxon>
        <taxon>Discoba</taxon>
        <taxon>Euglenozoa</taxon>
        <taxon>Kinetoplastea</taxon>
        <taxon>Metakinetoplastina</taxon>
        <taxon>Trypanosomatida</taxon>
        <taxon>Trypanosomatidae</taxon>
        <taxon>Leishmaniinae</taxon>
        <taxon>Leptomonas</taxon>
    </lineage>
</organism>
<feature type="transmembrane region" description="Helical" evidence="1">
    <location>
        <begin position="206"/>
        <end position="228"/>
    </location>
</feature>
<keyword evidence="1" id="KW-1133">Transmembrane helix</keyword>
<dbReference type="EMBL" id="GQ153670">
    <property type="protein sequence ID" value="ACS87908.1"/>
    <property type="molecule type" value="Genomic_DNA"/>
</dbReference>
<accession>C6K3W9</accession>
<evidence type="ECO:0008006" key="3">
    <source>
        <dbReference type="Google" id="ProtNLM"/>
    </source>
</evidence>
<proteinExistence type="predicted"/>
<evidence type="ECO:0000313" key="2">
    <source>
        <dbReference type="EMBL" id="ACS87908.1"/>
    </source>
</evidence>
<feature type="transmembrane region" description="Helical" evidence="1">
    <location>
        <begin position="67"/>
        <end position="88"/>
    </location>
</feature>
<dbReference type="VEuPathDB" id="TriTrypDB:Lsey_0042_0070"/>
<dbReference type="AlphaFoldDB" id="C6K3W9"/>
<sequence>MDLVTPFFSFLLKSQIQIYIYIYICVFVRTSSRVCGHRDFAQLGDFKQKSSNKLTKRRHSMAMSCRFGVLTAVALTLLMCLTVLFASAKAHHGASTVAGWVDVRPDVAPYVVLHVVDDSTGVVVRSAPLGATHTFSFAGIMLTSVSVEAVAQLPDHLFELDVASSVMKTPVPLTGSTAAVQLKVAAIAKTSATVAAARKSSAQGTAAVGSGVLPATLALVVLTASWFGRRRIVSILAMPAWKPPRPHTMLVGA</sequence>
<gene>
    <name evidence="2" type="ORF">LSFL1N19_07</name>
</gene>
<keyword evidence="1" id="KW-0812">Transmembrane</keyword>
<evidence type="ECO:0000256" key="1">
    <source>
        <dbReference type="SAM" id="Phobius"/>
    </source>
</evidence>
<reference evidence="2" key="1">
    <citation type="submission" date="2009-05" db="EMBL/GenBank/DDBJ databases">
        <title>The evolution of amastin surface glycoproteins in trypanosomatid parasites.</title>
        <authorList>
            <person name="Jackson A.P."/>
        </authorList>
    </citation>
    <scope>NUCLEOTIDE SEQUENCE</scope>
    <source>
        <strain evidence="2">ATCC 30220</strain>
    </source>
</reference>
<feature type="transmembrane region" description="Helical" evidence="1">
    <location>
        <begin position="6"/>
        <end position="28"/>
    </location>
</feature>